<dbReference type="OrthoDB" id="6064582at2"/>
<keyword evidence="2" id="KW-1185">Reference proteome</keyword>
<evidence type="ECO:0000313" key="1">
    <source>
        <dbReference type="EMBL" id="ADB50439.1"/>
    </source>
</evidence>
<dbReference type="eggNOG" id="ENOG5033ZAZ">
    <property type="taxonomic scope" value="Bacteria"/>
</dbReference>
<dbReference type="EMBL" id="CP001854">
    <property type="protein sequence ID" value="ADB50439.1"/>
    <property type="molecule type" value="Genomic_DNA"/>
</dbReference>
<reference evidence="1 2" key="1">
    <citation type="journal article" date="2010" name="Stand. Genomic Sci.">
        <title>Complete genome sequence of Conexibacter woesei type strain (ID131577).</title>
        <authorList>
            <person name="Pukall R."/>
            <person name="Lapidus A."/>
            <person name="Glavina Del Rio T."/>
            <person name="Copeland A."/>
            <person name="Tice H."/>
            <person name="Cheng J.-F."/>
            <person name="Lucas S."/>
            <person name="Chen F."/>
            <person name="Nolan M."/>
            <person name="Bruce D."/>
            <person name="Goodwin L."/>
            <person name="Pitluck S."/>
            <person name="Mavromatis K."/>
            <person name="Ivanova N."/>
            <person name="Ovchinnikova G."/>
            <person name="Pati A."/>
            <person name="Chen A."/>
            <person name="Palaniappan K."/>
            <person name="Land M."/>
            <person name="Hauser L."/>
            <person name="Chang Y.-J."/>
            <person name="Jeffries C.D."/>
            <person name="Chain P."/>
            <person name="Meincke L."/>
            <person name="Sims D."/>
            <person name="Brettin T."/>
            <person name="Detter J.C."/>
            <person name="Rohde M."/>
            <person name="Goeker M."/>
            <person name="Bristow J."/>
            <person name="Eisen J.A."/>
            <person name="Markowitz V."/>
            <person name="Kyrpides N.C."/>
            <person name="Klenk H.-P."/>
            <person name="Hugenholtz P."/>
        </authorList>
    </citation>
    <scope>NUCLEOTIDE SEQUENCE [LARGE SCALE GENOMIC DNA]</scope>
    <source>
        <strain evidence="2">DSM 14684 / CIP 108061 / JCM 11494 / NBRC 100937 / ID131577</strain>
    </source>
</reference>
<organism evidence="1 2">
    <name type="scientific">Conexibacter woesei (strain DSM 14684 / CCUG 47730 / CIP 108061 / JCM 11494 / NBRC 100937 / ID131577)</name>
    <dbReference type="NCBI Taxonomy" id="469383"/>
    <lineage>
        <taxon>Bacteria</taxon>
        <taxon>Bacillati</taxon>
        <taxon>Actinomycetota</taxon>
        <taxon>Thermoleophilia</taxon>
        <taxon>Solirubrobacterales</taxon>
        <taxon>Conexibacteraceae</taxon>
        <taxon>Conexibacter</taxon>
    </lineage>
</organism>
<proteinExistence type="predicted"/>
<accession>D3F467</accession>
<dbReference type="KEGG" id="cwo:Cwoe_2013"/>
<gene>
    <name evidence="1" type="ordered locus">Cwoe_2013</name>
</gene>
<dbReference type="RefSeq" id="WP_012933490.1">
    <property type="nucleotide sequence ID" value="NC_013739.1"/>
</dbReference>
<dbReference type="HOGENOM" id="CLU_058612_0_0_11"/>
<name>D3F467_CONWI</name>
<dbReference type="Proteomes" id="UP000008229">
    <property type="component" value="Chromosome"/>
</dbReference>
<reference evidence="2" key="2">
    <citation type="submission" date="2010-01" db="EMBL/GenBank/DDBJ databases">
        <title>The complete genome of Conexibacter woesei DSM 14684.</title>
        <authorList>
            <consortium name="US DOE Joint Genome Institute (JGI-PGF)"/>
            <person name="Lucas S."/>
            <person name="Copeland A."/>
            <person name="Lapidus A."/>
            <person name="Glavina del Rio T."/>
            <person name="Dalin E."/>
            <person name="Tice H."/>
            <person name="Bruce D."/>
            <person name="Goodwin L."/>
            <person name="Pitluck S."/>
            <person name="Kyrpides N."/>
            <person name="Mavromatis K."/>
            <person name="Ivanova N."/>
            <person name="Mikhailova N."/>
            <person name="Chertkov O."/>
            <person name="Brettin T."/>
            <person name="Detter J.C."/>
            <person name="Han C."/>
            <person name="Larimer F."/>
            <person name="Land M."/>
            <person name="Hauser L."/>
            <person name="Markowitz V."/>
            <person name="Cheng J.-F."/>
            <person name="Hugenholtz P."/>
            <person name="Woyke T."/>
            <person name="Wu D."/>
            <person name="Pukall R."/>
            <person name="Steenblock K."/>
            <person name="Schneider S."/>
            <person name="Klenk H.-P."/>
            <person name="Eisen J.A."/>
        </authorList>
    </citation>
    <scope>NUCLEOTIDE SEQUENCE [LARGE SCALE GENOMIC DNA]</scope>
    <source>
        <strain evidence="2">DSM 14684 / CIP 108061 / JCM 11494 / NBRC 100937 / ID131577</strain>
    </source>
</reference>
<evidence type="ECO:0000313" key="2">
    <source>
        <dbReference type="Proteomes" id="UP000008229"/>
    </source>
</evidence>
<sequence length="439" mass="50218">MDGKSFTFDPRAFISPPYVDCPLCQAAGEFGVLMISGTGYVRRCRRCMRDQRFLLPAVEKKVLYLDQFAVSNLMKVLHPRERLRMHSRAGGRAEFWLDLFVRLDRLVKLQLLVCPSSTAHWEESLPTRFFQELRRMYEHLSGDVSFEDPGTIRREQAYRQFLTWQGEEHPHGPLTVHDVTHGVVNGWLDRISVQARLGCEDGLADDLRMVRDRTHTRLATCVDTWARGGRLGFERYFEQELSAYGPQQWRNYCQRVVEVGQMMNGLAPFDPDLAAATNDAEIMVMSFKAALRKRGIIEDTQLPKIREFFASDQIKEAPFLRISCAMFAAMAVEASVNQAPRPDRGMWTDITTVSTLLPYCDAMLIDNRCHRLLGFATDRAVLDYDAAVFSTDSRDKLLAWLEELEASATPEYLGLVEQVYGASWLEPYSSMFEAPTDPR</sequence>
<dbReference type="AlphaFoldDB" id="D3F467"/>
<protein>
    <submittedName>
        <fullName evidence="1">Uncharacterized protein</fullName>
    </submittedName>
</protein>